<dbReference type="InterPro" id="IPR046118">
    <property type="entry name" value="DUF6115"/>
</dbReference>
<dbReference type="Pfam" id="PF19610">
    <property type="entry name" value="DUF6115"/>
    <property type="match status" value="1"/>
</dbReference>
<gene>
    <name evidence="2" type="ORF">AAF454_01435</name>
</gene>
<evidence type="ECO:0008006" key="4">
    <source>
        <dbReference type="Google" id="ProtNLM"/>
    </source>
</evidence>
<organism evidence="2 3">
    <name type="scientific">Kurthia gibsonii</name>
    <dbReference type="NCBI Taxonomy" id="33946"/>
    <lineage>
        <taxon>Bacteria</taxon>
        <taxon>Bacillati</taxon>
        <taxon>Bacillota</taxon>
        <taxon>Bacilli</taxon>
        <taxon>Bacillales</taxon>
        <taxon>Caryophanaceae</taxon>
        <taxon>Kurthia</taxon>
    </lineage>
</organism>
<name>A0ABU9LJN4_9BACL</name>
<sequence length="171" mass="20058">MVIIVTILFILLLLCFYFLVLLNMKMNRFKQNEQRQERLIEEMEASISSFLVDIEDENARLIEALKKQASPSKQAPNDQVTEKRQVKEEVIIDVQEKDTKEPTFTLPKSYAKKAYGVQTSKQPVPEEKLQTIDERVKEMYMRGKSIDEIAKELNRGKTEVELMIKFQEKNK</sequence>
<dbReference type="Gene3D" id="1.10.10.60">
    <property type="entry name" value="Homeodomain-like"/>
    <property type="match status" value="1"/>
</dbReference>
<proteinExistence type="predicted"/>
<dbReference type="RefSeq" id="WP_068454792.1">
    <property type="nucleotide sequence ID" value="NZ_JBANCH010000003.1"/>
</dbReference>
<evidence type="ECO:0000313" key="2">
    <source>
        <dbReference type="EMBL" id="MEL5987082.1"/>
    </source>
</evidence>
<evidence type="ECO:0000313" key="3">
    <source>
        <dbReference type="Proteomes" id="UP001398420"/>
    </source>
</evidence>
<keyword evidence="1" id="KW-0472">Membrane</keyword>
<dbReference type="EMBL" id="JBCEWA010000001">
    <property type="protein sequence ID" value="MEL5987082.1"/>
    <property type="molecule type" value="Genomic_DNA"/>
</dbReference>
<keyword evidence="1" id="KW-1133">Transmembrane helix</keyword>
<dbReference type="Proteomes" id="UP001398420">
    <property type="component" value="Unassembled WGS sequence"/>
</dbReference>
<protein>
    <recommendedName>
        <fullName evidence="4">Coupling factor for flagellin transcription and translation</fullName>
    </recommendedName>
</protein>
<reference evidence="2 3" key="1">
    <citation type="submission" date="2024-04" db="EMBL/GenBank/DDBJ databases">
        <authorList>
            <person name="Wu Y.S."/>
            <person name="Zhang L."/>
        </authorList>
    </citation>
    <scope>NUCLEOTIDE SEQUENCE [LARGE SCALE GENOMIC DNA]</scope>
    <source>
        <strain evidence="2 3">KG-01</strain>
    </source>
</reference>
<keyword evidence="3" id="KW-1185">Reference proteome</keyword>
<evidence type="ECO:0000256" key="1">
    <source>
        <dbReference type="SAM" id="Phobius"/>
    </source>
</evidence>
<feature type="transmembrane region" description="Helical" evidence="1">
    <location>
        <begin position="6"/>
        <end position="24"/>
    </location>
</feature>
<keyword evidence="1" id="KW-0812">Transmembrane</keyword>
<comment type="caution">
    <text evidence="2">The sequence shown here is derived from an EMBL/GenBank/DDBJ whole genome shotgun (WGS) entry which is preliminary data.</text>
</comment>
<accession>A0ABU9LJN4</accession>